<evidence type="ECO:0000313" key="10">
    <source>
        <dbReference type="Proteomes" id="UP000663829"/>
    </source>
</evidence>
<evidence type="ECO:0000256" key="4">
    <source>
        <dbReference type="ARBA" id="ARBA00022840"/>
    </source>
</evidence>
<dbReference type="InterPro" id="IPR027417">
    <property type="entry name" value="P-loop_NTPase"/>
</dbReference>
<dbReference type="InterPro" id="IPR003959">
    <property type="entry name" value="ATPase_AAA_core"/>
</dbReference>
<proteinExistence type="predicted"/>
<dbReference type="Proteomes" id="UP000681722">
    <property type="component" value="Unassembled WGS sequence"/>
</dbReference>
<feature type="domain" description="ATPase AAA-type core" evidence="6">
    <location>
        <begin position="194"/>
        <end position="213"/>
    </location>
</feature>
<evidence type="ECO:0000256" key="2">
    <source>
        <dbReference type="ARBA" id="ARBA00022490"/>
    </source>
</evidence>
<protein>
    <recommendedName>
        <fullName evidence="11">26S protease regulatory subunit 7</fullName>
    </recommendedName>
</protein>
<organism evidence="8 10">
    <name type="scientific">Didymodactylos carnosus</name>
    <dbReference type="NCBI Taxonomy" id="1234261"/>
    <lineage>
        <taxon>Eukaryota</taxon>
        <taxon>Metazoa</taxon>
        <taxon>Spiralia</taxon>
        <taxon>Gnathifera</taxon>
        <taxon>Rotifera</taxon>
        <taxon>Eurotatoria</taxon>
        <taxon>Bdelloidea</taxon>
        <taxon>Philodinida</taxon>
        <taxon>Philodinidae</taxon>
        <taxon>Didymodactylos</taxon>
    </lineage>
</organism>
<dbReference type="EMBL" id="CAJNOQ010000890">
    <property type="protein sequence ID" value="CAF0848630.1"/>
    <property type="molecule type" value="Genomic_DNA"/>
</dbReference>
<dbReference type="EMBL" id="CAJOBC010000890">
    <property type="protein sequence ID" value="CAF3636285.1"/>
    <property type="molecule type" value="Genomic_DNA"/>
</dbReference>
<feature type="compositionally biased region" description="Basic and acidic residues" evidence="5">
    <location>
        <begin position="7"/>
        <end position="23"/>
    </location>
</feature>
<comment type="caution">
    <text evidence="8">The sequence shown here is derived from an EMBL/GenBank/DDBJ whole genome shotgun (WGS) entry which is preliminary data.</text>
</comment>
<dbReference type="GO" id="GO:0016887">
    <property type="term" value="F:ATP hydrolysis activity"/>
    <property type="evidence" value="ECO:0007669"/>
    <property type="project" value="InterPro"/>
</dbReference>
<accession>A0A813VNY5</accession>
<evidence type="ECO:0000256" key="5">
    <source>
        <dbReference type="SAM" id="MobiDB-lite"/>
    </source>
</evidence>
<evidence type="ECO:0000259" key="7">
    <source>
        <dbReference type="Pfam" id="PF21236"/>
    </source>
</evidence>
<keyword evidence="4" id="KW-0067">ATP-binding</keyword>
<dbReference type="PANTHER" id="PTHR23073">
    <property type="entry name" value="26S PROTEASOME REGULATORY SUBUNIT"/>
    <property type="match status" value="1"/>
</dbReference>
<keyword evidence="10" id="KW-1185">Reference proteome</keyword>
<dbReference type="OrthoDB" id="5788672at2759"/>
<dbReference type="GO" id="GO:0005737">
    <property type="term" value="C:cytoplasm"/>
    <property type="evidence" value="ECO:0007669"/>
    <property type="project" value="UniProtKB-SubCell"/>
</dbReference>
<dbReference type="InterPro" id="IPR048723">
    <property type="entry name" value="OB_PRS7"/>
</dbReference>
<evidence type="ECO:0000313" key="8">
    <source>
        <dbReference type="EMBL" id="CAF0848630.1"/>
    </source>
</evidence>
<dbReference type="Pfam" id="PF00004">
    <property type="entry name" value="AAA"/>
    <property type="match status" value="1"/>
</dbReference>
<dbReference type="InterPro" id="IPR050221">
    <property type="entry name" value="26S_Proteasome_ATPase"/>
</dbReference>
<evidence type="ECO:0000256" key="3">
    <source>
        <dbReference type="ARBA" id="ARBA00022741"/>
    </source>
</evidence>
<name>A0A813VNY5_9BILA</name>
<evidence type="ECO:0008006" key="11">
    <source>
        <dbReference type="Google" id="ProtNLM"/>
    </source>
</evidence>
<dbReference type="Pfam" id="PF21236">
    <property type="entry name" value="OB_PRS7"/>
    <property type="match status" value="1"/>
</dbReference>
<dbReference type="GO" id="GO:0005524">
    <property type="term" value="F:ATP binding"/>
    <property type="evidence" value="ECO:0007669"/>
    <property type="project" value="UniProtKB-KW"/>
</dbReference>
<gene>
    <name evidence="8" type="ORF">GPM918_LOCUS5952</name>
    <name evidence="9" type="ORF">SRO942_LOCUS5952</name>
</gene>
<dbReference type="SUPFAM" id="SSF52540">
    <property type="entry name" value="P-loop containing nucleoside triphosphate hydrolases"/>
    <property type="match status" value="1"/>
</dbReference>
<sequence length="214" mass="23563">MPDYLGDDQRKTKPKDDKDEDKPITALDETEIALLKSYGAGPYDKAIKQTEEDVQSTLKRVNELSGIKESDTGLAPPALWDLAADKTALQSEQPLQVARCTKIINEGTDTVSPTDIEEGMRVGVDRNKYQIHLPLPPKIDPSVTMMQVEEKPDVTYSDVGGCKEQIEKLREVVELPLLHVKKFVNLGIEPPKGVLLYGPPGTGKTLCARAVANR</sequence>
<dbReference type="Gene3D" id="3.40.50.300">
    <property type="entry name" value="P-loop containing nucleotide triphosphate hydrolases"/>
    <property type="match status" value="1"/>
</dbReference>
<dbReference type="FunFam" id="3.40.50.300:FF:002861">
    <property type="entry name" value="Cell division control protein 48 homolog E"/>
    <property type="match status" value="1"/>
</dbReference>
<evidence type="ECO:0000259" key="6">
    <source>
        <dbReference type="Pfam" id="PF00004"/>
    </source>
</evidence>
<keyword evidence="2" id="KW-0963">Cytoplasm</keyword>
<comment type="subcellular location">
    <subcellularLocation>
        <location evidence="1">Cytoplasm</location>
    </subcellularLocation>
</comment>
<feature type="domain" description="26S proteasome regulatory subunit 7-like OB" evidence="7">
    <location>
        <begin position="109"/>
        <end position="136"/>
    </location>
</feature>
<evidence type="ECO:0000256" key="1">
    <source>
        <dbReference type="ARBA" id="ARBA00004496"/>
    </source>
</evidence>
<dbReference type="Proteomes" id="UP000663829">
    <property type="component" value="Unassembled WGS sequence"/>
</dbReference>
<reference evidence="8" key="1">
    <citation type="submission" date="2021-02" db="EMBL/GenBank/DDBJ databases">
        <authorList>
            <person name="Nowell W R."/>
        </authorList>
    </citation>
    <scope>NUCLEOTIDE SEQUENCE</scope>
</reference>
<evidence type="ECO:0000313" key="9">
    <source>
        <dbReference type="EMBL" id="CAF3636285.1"/>
    </source>
</evidence>
<keyword evidence="3" id="KW-0547">Nucleotide-binding</keyword>
<dbReference type="AlphaFoldDB" id="A0A813VNY5"/>
<feature type="region of interest" description="Disordered" evidence="5">
    <location>
        <begin position="1"/>
        <end position="26"/>
    </location>
</feature>
<dbReference type="InterPro" id="IPR012340">
    <property type="entry name" value="NA-bd_OB-fold"/>
</dbReference>
<dbReference type="Gene3D" id="2.40.50.140">
    <property type="entry name" value="Nucleic acid-binding proteins"/>
    <property type="match status" value="1"/>
</dbReference>